<dbReference type="OrthoDB" id="9807687at2"/>
<feature type="domain" description="GSCFA" evidence="1">
    <location>
        <begin position="21"/>
        <end position="257"/>
    </location>
</feature>
<organism evidence="2 3">
    <name type="scientific">Patiriisocius marinistellae</name>
    <dbReference type="NCBI Taxonomy" id="2494560"/>
    <lineage>
        <taxon>Bacteria</taxon>
        <taxon>Pseudomonadati</taxon>
        <taxon>Bacteroidota</taxon>
        <taxon>Flavobacteriia</taxon>
        <taxon>Flavobacteriales</taxon>
        <taxon>Flavobacteriaceae</taxon>
        <taxon>Patiriisocius</taxon>
    </lineage>
</organism>
<keyword evidence="3" id="KW-1185">Reference proteome</keyword>
<name>A0A5J4G2B7_9FLAO</name>
<evidence type="ECO:0000313" key="2">
    <source>
        <dbReference type="EMBL" id="GEQ86909.1"/>
    </source>
</evidence>
<protein>
    <recommendedName>
        <fullName evidence="1">GSCFA domain-containing protein</fullName>
    </recommendedName>
</protein>
<evidence type="ECO:0000259" key="1">
    <source>
        <dbReference type="Pfam" id="PF08885"/>
    </source>
</evidence>
<dbReference type="EMBL" id="BKCF01000005">
    <property type="protein sequence ID" value="GEQ86909.1"/>
    <property type="molecule type" value="Genomic_DNA"/>
</dbReference>
<dbReference type="RefSeq" id="WP_151894831.1">
    <property type="nucleotide sequence ID" value="NZ_BKCF01000005.1"/>
</dbReference>
<gene>
    <name evidence="2" type="ORF">ULMS_24170</name>
</gene>
<dbReference type="InterPro" id="IPR014982">
    <property type="entry name" value="GSCFA"/>
</dbReference>
<proteinExistence type="predicted"/>
<accession>A0A5J4G2B7</accession>
<dbReference type="Pfam" id="PF08885">
    <property type="entry name" value="GSCFA"/>
    <property type="match status" value="1"/>
</dbReference>
<dbReference type="Proteomes" id="UP000326994">
    <property type="component" value="Unassembled WGS sequence"/>
</dbReference>
<dbReference type="AlphaFoldDB" id="A0A5J4G2B7"/>
<sequence>MKLQTTIPLSAALNQIDYNSKVLFLGSCFAENIGEKLEYFKFQNLVNPFGIIFHPIAIEKLITRAINEVNFTENDIFYHNEQWHCFEVHSSLSNADKELFLSTLNAVIDDFKNYIFEASHLVLTLGTAWVYREIASDMVVANCHKIPQKKFLKELLSPYDVSDALQGIEALIKNVNPNCIIINTVSPVRHTKDGIVANSLSKARLISGVHDVIEPRKNTHYFPSFEIMMDELRDYRFYEEDLIHPNNTAISIIWEKFKTVWIASETEPLQKKIDTIQKGLLHRPFNEESEGHLKFKEDLKSKISEVKYILPQVDFN</sequence>
<evidence type="ECO:0000313" key="3">
    <source>
        <dbReference type="Proteomes" id="UP000326994"/>
    </source>
</evidence>
<comment type="caution">
    <text evidence="2">The sequence shown here is derived from an EMBL/GenBank/DDBJ whole genome shotgun (WGS) entry which is preliminary data.</text>
</comment>
<reference evidence="2 3" key="1">
    <citation type="submission" date="2019-08" db="EMBL/GenBank/DDBJ databases">
        <title>Ulvibacter marinistellae sp. nov., isolated from a starfish, Patiria pectinifera.</title>
        <authorList>
            <person name="Kawano K."/>
            <person name="Ushijima N."/>
            <person name="Kihara M."/>
            <person name="Itoh H."/>
        </authorList>
    </citation>
    <scope>NUCLEOTIDE SEQUENCE [LARGE SCALE GENOMIC DNA]</scope>
    <source>
        <strain evidence="2 3">KK4</strain>
    </source>
</reference>